<keyword evidence="1" id="KW-0175">Coiled coil</keyword>
<feature type="coiled-coil region" evidence="1">
    <location>
        <begin position="48"/>
        <end position="106"/>
    </location>
</feature>
<organism evidence="3 4">
    <name type="scientific">Pseudidiomarina insulisalsae</name>
    <dbReference type="NCBI Taxonomy" id="575789"/>
    <lineage>
        <taxon>Bacteria</taxon>
        <taxon>Pseudomonadati</taxon>
        <taxon>Pseudomonadota</taxon>
        <taxon>Gammaproteobacteria</taxon>
        <taxon>Alteromonadales</taxon>
        <taxon>Idiomarinaceae</taxon>
        <taxon>Pseudidiomarina</taxon>
    </lineage>
</organism>
<evidence type="ECO:0000313" key="4">
    <source>
        <dbReference type="Proteomes" id="UP000288259"/>
    </source>
</evidence>
<accession>A0A432YN99</accession>
<proteinExistence type="predicted"/>
<gene>
    <name evidence="3" type="ORF">CWI71_02990</name>
</gene>
<dbReference type="AlphaFoldDB" id="A0A432YN99"/>
<keyword evidence="2" id="KW-0812">Transmembrane</keyword>
<dbReference type="Proteomes" id="UP000288259">
    <property type="component" value="Unassembled WGS sequence"/>
</dbReference>
<feature type="transmembrane region" description="Helical" evidence="2">
    <location>
        <begin position="21"/>
        <end position="40"/>
    </location>
</feature>
<keyword evidence="4" id="KW-1185">Reference proteome</keyword>
<dbReference type="RefSeq" id="WP_126753785.1">
    <property type="nucleotide sequence ID" value="NZ_PIPY01000003.1"/>
</dbReference>
<sequence length="213" mass="24936">MTLWQNLQLKFNAMPQRRRKFWFILTLAFITYMGVWVVLLPQLQAYLNEQAKLEQQQTTNRLTQTQIEALEIRLSGDPQAPLRNRLERLEQQLSEVNATLQAETNYVSAADNRQLLKALLGHAEQLDVQSAQALPAERVYGDGEATAGAIYKHRLQLVFHGNYNEVFGYFQRLEQLPWSFYWQRLDYRVTDHPQAEVMLEIYTLSLERDYVAS</sequence>
<evidence type="ECO:0000256" key="1">
    <source>
        <dbReference type="SAM" id="Coils"/>
    </source>
</evidence>
<comment type="caution">
    <text evidence="3">The sequence shown here is derived from an EMBL/GenBank/DDBJ whole genome shotgun (WGS) entry which is preliminary data.</text>
</comment>
<evidence type="ECO:0008006" key="5">
    <source>
        <dbReference type="Google" id="ProtNLM"/>
    </source>
</evidence>
<keyword evidence="2" id="KW-0472">Membrane</keyword>
<name>A0A432YN99_9GAMM</name>
<keyword evidence="2" id="KW-1133">Transmembrane helix</keyword>
<reference evidence="4" key="1">
    <citation type="journal article" date="2018" name="Front. Microbiol.">
        <title>Genome-Based Analysis Reveals the Taxonomy and Diversity of the Family Idiomarinaceae.</title>
        <authorList>
            <person name="Liu Y."/>
            <person name="Lai Q."/>
            <person name="Shao Z."/>
        </authorList>
    </citation>
    <scope>NUCLEOTIDE SEQUENCE [LARGE SCALE GENOMIC DNA]</scope>
    <source>
        <strain evidence="4">CVS-6</strain>
    </source>
</reference>
<dbReference type="OrthoDB" id="9151209at2"/>
<evidence type="ECO:0000256" key="2">
    <source>
        <dbReference type="SAM" id="Phobius"/>
    </source>
</evidence>
<evidence type="ECO:0000313" key="3">
    <source>
        <dbReference type="EMBL" id="RUO62420.1"/>
    </source>
</evidence>
<dbReference type="EMBL" id="PIPY01000003">
    <property type="protein sequence ID" value="RUO62420.1"/>
    <property type="molecule type" value="Genomic_DNA"/>
</dbReference>
<protein>
    <recommendedName>
        <fullName evidence="5">MSHA biogenesis protein MshJ</fullName>
    </recommendedName>
</protein>